<feature type="domain" description="Histidine kinase/HSP90-like ATPase" evidence="10">
    <location>
        <begin position="300"/>
        <end position="390"/>
    </location>
</feature>
<keyword evidence="9" id="KW-0812">Transmembrane</keyword>
<evidence type="ECO:0000256" key="7">
    <source>
        <dbReference type="ARBA" id="ARBA00022840"/>
    </source>
</evidence>
<comment type="catalytic activity">
    <reaction evidence="1">
        <text>ATP + protein L-histidine = ADP + protein N-phospho-L-histidine.</text>
        <dbReference type="EC" id="2.7.13.3"/>
    </reaction>
</comment>
<keyword evidence="6 13" id="KW-0418">Kinase</keyword>
<dbReference type="RefSeq" id="WP_221341161.1">
    <property type="nucleotide sequence ID" value="NZ_JACHIN010000010.1"/>
</dbReference>
<evidence type="ECO:0000259" key="12">
    <source>
        <dbReference type="Pfam" id="PF23539"/>
    </source>
</evidence>
<dbReference type="PANTHER" id="PTHR24421">
    <property type="entry name" value="NITRATE/NITRITE SENSOR PROTEIN NARX-RELATED"/>
    <property type="match status" value="1"/>
</dbReference>
<feature type="transmembrane region" description="Helical" evidence="9">
    <location>
        <begin position="99"/>
        <end position="116"/>
    </location>
</feature>
<evidence type="ECO:0000256" key="5">
    <source>
        <dbReference type="ARBA" id="ARBA00022741"/>
    </source>
</evidence>
<dbReference type="Gene3D" id="1.20.5.1930">
    <property type="match status" value="1"/>
</dbReference>
<evidence type="ECO:0000256" key="1">
    <source>
        <dbReference type="ARBA" id="ARBA00000085"/>
    </source>
</evidence>
<dbReference type="Gene3D" id="3.30.565.10">
    <property type="entry name" value="Histidine kinase-like ATPase, C-terminal domain"/>
    <property type="match status" value="1"/>
</dbReference>
<dbReference type="InterPro" id="IPR036890">
    <property type="entry name" value="HATPase_C_sf"/>
</dbReference>
<evidence type="ECO:0000256" key="4">
    <source>
        <dbReference type="ARBA" id="ARBA00022679"/>
    </source>
</evidence>
<dbReference type="GO" id="GO:0046983">
    <property type="term" value="F:protein dimerization activity"/>
    <property type="evidence" value="ECO:0007669"/>
    <property type="project" value="InterPro"/>
</dbReference>
<feature type="domain" description="DUF7134" evidence="12">
    <location>
        <begin position="13"/>
        <end position="81"/>
    </location>
</feature>
<organism evidence="13 14">
    <name type="scientific">Nonomuraea endophytica</name>
    <dbReference type="NCBI Taxonomy" id="714136"/>
    <lineage>
        <taxon>Bacteria</taxon>
        <taxon>Bacillati</taxon>
        <taxon>Actinomycetota</taxon>
        <taxon>Actinomycetes</taxon>
        <taxon>Streptosporangiales</taxon>
        <taxon>Streptosporangiaceae</taxon>
        <taxon>Nonomuraea</taxon>
    </lineage>
</organism>
<dbReference type="Pfam" id="PF07730">
    <property type="entry name" value="HisKA_3"/>
    <property type="match status" value="1"/>
</dbReference>
<evidence type="ECO:0000256" key="2">
    <source>
        <dbReference type="ARBA" id="ARBA00012438"/>
    </source>
</evidence>
<keyword evidence="3" id="KW-0597">Phosphoprotein</keyword>
<feature type="transmembrane region" description="Helical" evidence="9">
    <location>
        <begin position="60"/>
        <end position="79"/>
    </location>
</feature>
<dbReference type="CDD" id="cd16917">
    <property type="entry name" value="HATPase_UhpB-NarQ-NarX-like"/>
    <property type="match status" value="1"/>
</dbReference>
<evidence type="ECO:0000259" key="10">
    <source>
        <dbReference type="Pfam" id="PF02518"/>
    </source>
</evidence>
<dbReference type="InterPro" id="IPR055558">
    <property type="entry name" value="DUF7134"/>
</dbReference>
<dbReference type="Proteomes" id="UP000568380">
    <property type="component" value="Unassembled WGS sequence"/>
</dbReference>
<dbReference type="Pfam" id="PF23539">
    <property type="entry name" value="DUF7134"/>
    <property type="match status" value="1"/>
</dbReference>
<dbReference type="GO" id="GO:0016020">
    <property type="term" value="C:membrane"/>
    <property type="evidence" value="ECO:0007669"/>
    <property type="project" value="InterPro"/>
</dbReference>
<keyword evidence="9" id="KW-1133">Transmembrane helix</keyword>
<dbReference type="GO" id="GO:0005524">
    <property type="term" value="F:ATP binding"/>
    <property type="evidence" value="ECO:0007669"/>
    <property type="project" value="UniProtKB-KW"/>
</dbReference>
<dbReference type="EC" id="2.7.13.3" evidence="2"/>
<evidence type="ECO:0000256" key="9">
    <source>
        <dbReference type="SAM" id="Phobius"/>
    </source>
</evidence>
<comment type="caution">
    <text evidence="13">The sequence shown here is derived from an EMBL/GenBank/DDBJ whole genome shotgun (WGS) entry which is preliminary data.</text>
</comment>
<dbReference type="InterPro" id="IPR050482">
    <property type="entry name" value="Sensor_HK_TwoCompSys"/>
</dbReference>
<evidence type="ECO:0000259" key="11">
    <source>
        <dbReference type="Pfam" id="PF07730"/>
    </source>
</evidence>
<evidence type="ECO:0000256" key="6">
    <source>
        <dbReference type="ARBA" id="ARBA00022777"/>
    </source>
</evidence>
<feature type="transmembrane region" description="Helical" evidence="9">
    <location>
        <begin position="22"/>
        <end position="48"/>
    </location>
</feature>
<dbReference type="GO" id="GO:0000155">
    <property type="term" value="F:phosphorelay sensor kinase activity"/>
    <property type="evidence" value="ECO:0007669"/>
    <property type="project" value="InterPro"/>
</dbReference>
<evidence type="ECO:0000313" key="13">
    <source>
        <dbReference type="EMBL" id="MBB5081271.1"/>
    </source>
</evidence>
<keyword evidence="4" id="KW-0808">Transferase</keyword>
<name>A0A7W8A7Y2_9ACTN</name>
<dbReference type="InterPro" id="IPR003594">
    <property type="entry name" value="HATPase_dom"/>
</dbReference>
<dbReference type="SUPFAM" id="SSF55874">
    <property type="entry name" value="ATPase domain of HSP90 chaperone/DNA topoisomerase II/histidine kinase"/>
    <property type="match status" value="1"/>
</dbReference>
<protein>
    <recommendedName>
        <fullName evidence="2">histidine kinase</fullName>
        <ecNumber evidence="2">2.7.13.3</ecNumber>
    </recommendedName>
</protein>
<evidence type="ECO:0000256" key="8">
    <source>
        <dbReference type="ARBA" id="ARBA00023012"/>
    </source>
</evidence>
<sequence length="401" mass="41906">MDERPLLLVGRLRHRHWVALDVAMAAGLTLLLGGAAVALGTPAAAPYVVCMYAPLAVRRLWPLPVLVAISAAAALSLQAGIVPTGPLEVDGFPDALRVLAWNQPMAVTIALYTVAVNCRRGTALAALLVVGIGLSAIILGTRPASEAVGAVLICWFLFASQWATGLVVRERRLYMTRLAARTAREAVLDERLRIARDLHDSVAHSMSVITVQASVAAHVAEARPAAAREALALIEATGRAAQVEMRRMLGLLRREDDGAPGDAPGLAALPELAGAAGAAGVEVTLDVDPGLRLGNGPGLTVYRLVQEALTNTAKHAAPTRCLVTVAAARDGVRVRITDEGPRSGRRVEPPMSGGHGLAGMRERVALYGGELTAGPLPTGGFAVEAFLPDETVGARLAQEER</sequence>
<evidence type="ECO:0000313" key="14">
    <source>
        <dbReference type="Proteomes" id="UP000568380"/>
    </source>
</evidence>
<dbReference type="PANTHER" id="PTHR24421:SF10">
    <property type="entry name" value="NITRATE_NITRITE SENSOR PROTEIN NARQ"/>
    <property type="match status" value="1"/>
</dbReference>
<keyword evidence="5" id="KW-0547">Nucleotide-binding</keyword>
<accession>A0A7W8A7Y2</accession>
<keyword evidence="7" id="KW-0067">ATP-binding</keyword>
<feature type="domain" description="Signal transduction histidine kinase subgroup 3 dimerisation and phosphoacceptor" evidence="11">
    <location>
        <begin position="190"/>
        <end position="255"/>
    </location>
</feature>
<gene>
    <name evidence="13" type="ORF">HNR40_006766</name>
</gene>
<keyword evidence="8" id="KW-0902">Two-component regulatory system</keyword>
<proteinExistence type="predicted"/>
<reference evidence="13 14" key="1">
    <citation type="submission" date="2020-08" db="EMBL/GenBank/DDBJ databases">
        <title>Genomic Encyclopedia of Type Strains, Phase IV (KMG-IV): sequencing the most valuable type-strain genomes for metagenomic binning, comparative biology and taxonomic classification.</title>
        <authorList>
            <person name="Goeker M."/>
        </authorList>
    </citation>
    <scope>NUCLEOTIDE SEQUENCE [LARGE SCALE GENOMIC DNA]</scope>
    <source>
        <strain evidence="13 14">DSM 45385</strain>
    </source>
</reference>
<evidence type="ECO:0000256" key="3">
    <source>
        <dbReference type="ARBA" id="ARBA00022553"/>
    </source>
</evidence>
<dbReference type="EMBL" id="JACHIN010000010">
    <property type="protein sequence ID" value="MBB5081271.1"/>
    <property type="molecule type" value="Genomic_DNA"/>
</dbReference>
<dbReference type="InterPro" id="IPR011712">
    <property type="entry name" value="Sig_transdc_His_kin_sub3_dim/P"/>
</dbReference>
<keyword evidence="9" id="KW-0472">Membrane</keyword>
<feature type="transmembrane region" description="Helical" evidence="9">
    <location>
        <begin position="123"/>
        <end position="141"/>
    </location>
</feature>
<feature type="transmembrane region" description="Helical" evidence="9">
    <location>
        <begin position="147"/>
        <end position="168"/>
    </location>
</feature>
<dbReference type="AlphaFoldDB" id="A0A7W8A7Y2"/>
<dbReference type="Pfam" id="PF02518">
    <property type="entry name" value="HATPase_c"/>
    <property type="match status" value="1"/>
</dbReference>
<keyword evidence="14" id="KW-1185">Reference proteome</keyword>